<feature type="zinc finger region" description="C3H1-type" evidence="5">
    <location>
        <begin position="1652"/>
        <end position="1677"/>
    </location>
</feature>
<feature type="region of interest" description="Disordered" evidence="6">
    <location>
        <begin position="1"/>
        <end position="41"/>
    </location>
</feature>
<dbReference type="SMART" id="SM00151">
    <property type="entry name" value="SWIB"/>
    <property type="match status" value="1"/>
</dbReference>
<dbReference type="GO" id="GO:0003677">
    <property type="term" value="F:DNA binding"/>
    <property type="evidence" value="ECO:0007669"/>
    <property type="project" value="UniProtKB-KW"/>
</dbReference>
<evidence type="ECO:0000256" key="1">
    <source>
        <dbReference type="ARBA" id="ARBA00022723"/>
    </source>
</evidence>
<dbReference type="SMART" id="SM00249">
    <property type="entry name" value="PHD"/>
    <property type="match status" value="1"/>
</dbReference>
<dbReference type="SMART" id="SM00444">
    <property type="entry name" value="GYF"/>
    <property type="match status" value="1"/>
</dbReference>
<dbReference type="InterPro" id="IPR035445">
    <property type="entry name" value="GYF-like_dom_sf"/>
</dbReference>
<dbReference type="InterPro" id="IPR013083">
    <property type="entry name" value="Znf_RING/FYVE/PHD"/>
</dbReference>
<dbReference type="InterPro" id="IPR003121">
    <property type="entry name" value="SWIB_MDM2_domain"/>
</dbReference>
<evidence type="ECO:0000256" key="5">
    <source>
        <dbReference type="PROSITE-ProRule" id="PRU00723"/>
    </source>
</evidence>
<dbReference type="Pfam" id="PF25980">
    <property type="entry name" value="NERD_plant"/>
    <property type="match status" value="1"/>
</dbReference>
<feature type="compositionally biased region" description="Low complexity" evidence="6">
    <location>
        <begin position="1470"/>
        <end position="1510"/>
    </location>
</feature>
<feature type="region of interest" description="Disordered" evidence="6">
    <location>
        <begin position="135"/>
        <end position="201"/>
    </location>
</feature>
<gene>
    <name evidence="11" type="ORF">L1049_015042</name>
</gene>
<dbReference type="InterPro" id="IPR058668">
    <property type="entry name" value="NERD_dom"/>
</dbReference>
<feature type="region of interest" description="Disordered" evidence="6">
    <location>
        <begin position="1359"/>
        <end position="1447"/>
    </location>
</feature>
<dbReference type="PROSITE" id="PS51360">
    <property type="entry name" value="PLUS3"/>
    <property type="match status" value="1"/>
</dbReference>
<dbReference type="EMBL" id="JBBPBK010000004">
    <property type="protein sequence ID" value="KAK9286642.1"/>
    <property type="molecule type" value="Genomic_DNA"/>
</dbReference>
<dbReference type="GO" id="GO:0008270">
    <property type="term" value="F:zinc ion binding"/>
    <property type="evidence" value="ECO:0007669"/>
    <property type="project" value="UniProtKB-KW"/>
</dbReference>
<dbReference type="InterPro" id="IPR019786">
    <property type="entry name" value="Zinc_finger_PHD-type_CS"/>
</dbReference>
<dbReference type="Pfam" id="PF02213">
    <property type="entry name" value="GYF"/>
    <property type="match status" value="1"/>
</dbReference>
<dbReference type="CDD" id="cd19757">
    <property type="entry name" value="Bbox1"/>
    <property type="match status" value="1"/>
</dbReference>
<feature type="region of interest" description="Disordered" evidence="6">
    <location>
        <begin position="1467"/>
        <end position="1652"/>
    </location>
</feature>
<comment type="caution">
    <text evidence="11">The sequence shown here is derived from an EMBL/GenBank/DDBJ whole genome shotgun (WGS) entry which is preliminary data.</text>
</comment>
<evidence type="ECO:0000259" key="8">
    <source>
        <dbReference type="PROSITE" id="PS50829"/>
    </source>
</evidence>
<feature type="region of interest" description="Disordered" evidence="6">
    <location>
        <begin position="1280"/>
        <end position="1300"/>
    </location>
</feature>
<keyword evidence="2 5" id="KW-0863">Zinc-finger</keyword>
<name>A0AAP0X1L9_LIQFO</name>
<dbReference type="Pfam" id="PF03126">
    <property type="entry name" value="Plus-3"/>
    <property type="match status" value="1"/>
</dbReference>
<protein>
    <recommendedName>
        <fullName evidence="13">Zinc finger CCCH domain-containing protein 19</fullName>
    </recommendedName>
</protein>
<dbReference type="PROSITE" id="PS50829">
    <property type="entry name" value="GYF"/>
    <property type="match status" value="1"/>
</dbReference>
<keyword evidence="3 5" id="KW-0862">Zinc</keyword>
<feature type="compositionally biased region" description="Acidic residues" evidence="6">
    <location>
        <begin position="799"/>
        <end position="808"/>
    </location>
</feature>
<dbReference type="InterPro" id="IPR036885">
    <property type="entry name" value="SWIB_MDM2_dom_sf"/>
</dbReference>
<evidence type="ECO:0000256" key="3">
    <source>
        <dbReference type="ARBA" id="ARBA00022833"/>
    </source>
</evidence>
<dbReference type="Gene3D" id="3.30.1490.40">
    <property type="match status" value="1"/>
</dbReference>
<dbReference type="PANTHER" id="PTHR46695">
    <property type="entry name" value="ZINC FINGER CCCH DOMAIN-CONTAINING PROTEIN 44-RELATED"/>
    <property type="match status" value="1"/>
</dbReference>
<feature type="compositionally biased region" description="Polar residues" evidence="6">
    <location>
        <begin position="1359"/>
        <end position="1397"/>
    </location>
</feature>
<evidence type="ECO:0008006" key="13">
    <source>
        <dbReference type="Google" id="ProtNLM"/>
    </source>
</evidence>
<organism evidence="11 12">
    <name type="scientific">Liquidambar formosana</name>
    <name type="common">Formosan gum</name>
    <dbReference type="NCBI Taxonomy" id="63359"/>
    <lineage>
        <taxon>Eukaryota</taxon>
        <taxon>Viridiplantae</taxon>
        <taxon>Streptophyta</taxon>
        <taxon>Embryophyta</taxon>
        <taxon>Tracheophyta</taxon>
        <taxon>Spermatophyta</taxon>
        <taxon>Magnoliopsida</taxon>
        <taxon>eudicotyledons</taxon>
        <taxon>Gunneridae</taxon>
        <taxon>Pentapetalae</taxon>
        <taxon>Saxifragales</taxon>
        <taxon>Altingiaceae</taxon>
        <taxon>Liquidambar</taxon>
    </lineage>
</organism>
<dbReference type="Gene3D" id="1.10.245.10">
    <property type="entry name" value="SWIB/MDM2 domain"/>
    <property type="match status" value="1"/>
</dbReference>
<feature type="region of interest" description="Disordered" evidence="6">
    <location>
        <begin position="1014"/>
        <end position="1120"/>
    </location>
</feature>
<feature type="compositionally biased region" description="Polar residues" evidence="6">
    <location>
        <begin position="1101"/>
        <end position="1117"/>
    </location>
</feature>
<dbReference type="CDD" id="cd10567">
    <property type="entry name" value="SWIB-MDM2_like"/>
    <property type="match status" value="1"/>
</dbReference>
<feature type="region of interest" description="Disordered" evidence="6">
    <location>
        <begin position="372"/>
        <end position="463"/>
    </location>
</feature>
<sequence length="1677" mass="180076">MEDDEEVSNVEKPSIQVEDEAAAEEDLPSAEQCEPVPELDDSQLVGEAEVVAAKEEEEVKVEAVAEGEEAVAEGEEETLAVETGMEMETEVVEAGGGGDELEVEVEVEGEADEAVAEEEETPTAEVGMEMETEVVEGEDGDEEEVEAEADAAEDAVAEEEETPTAEAEMEMETETEVAGVGRGGGGRRKRGRNSRVPVKAPSRKREEEDVCFICFDGGELVLCDRRGCPKAYHPSCINRDEAFFKAKGRWTCGWHLCSKCEKNAACYMCYTCTYSLCKGCIKDAVILCVRENKGFCETCIKTVMLIEKNEQGNNEMAQVDFDDKSSWEYLFKDYWLDLKGKLLLTLEEISDAKNPCKGSDVVAGKQDSADELYDAKNDGGSGSDSSSGNLKTSNSKRRKAKKRSKSLTKKGDSPVASDSSSGNLEASKSKKRKAKKRLKSNAKEGDSPSAASAISAEGTSTPGRTEWASKELLEFVMHMKDGDTSVSSQFDVQALLLEYIKRNKLRDPRRKSQIICDARLENLFGKPRVGHFEMLKLLESHFLIREDSQADDLQGSVVDTEASQLEADGNIDALMKAGKDRRRKTRRKGDERGSQSNLDDYAAIDMHNINLVYLRRNLAEGLIEDIEKFHDKVVGSFVRIRIPGSGQKQEIYRLVQVVGTSKAAEPYKVGKRTTDIMLEILNLDKTEVISIDIISNQEFTEDECKRLRQSIKCGLINRLTVGDIQEKAMALQALRVNDWLEAEIVRLSHLRDRASEIGHRKELRECVEKLQLLKTPEERQRRLEEIPEVHADPNMDPSYESEEDEGETDDKKPGNFMRPRGTGFGRRGRDSISPRKGGSASNDSWSGTRNYPSMNRELSRNMSNKGFSSKSEDSSVAGEMVNENMWSQGRDRDLAQPKSWENQNSASNSETGGRNIHTVVASESFSGVVSDISPAPLSAGIAQSASKISETEKMWHYQDPSGRVQGPFSVVQLRKWSGSGYFPADLRIWRTTEKQDDSILLTDVLAIKFEKEMSPTDNSFPNSQKVQSPHLSSSFPGKPYGTPLQPAREGQGGERSHGSLGSAGPSAGSQLEISSSKGRTSLSVEAPKLSTNEWGSDYGRNESSNLPSPTPTQTTAGRTGEQAFENKLPSNYFSVQPTGSALGANLFPGGNGMLQTPASVTPESSQLTHLSTPSSSIKPGGVVDGSNVSHATFSQQMSVSANKEHTTVDYLGAGVPPSVSNSGGQLTLGSENDRSSSLPVVSAATKPEMGFISTNAPLFPSQTTVPGESHSVQAGTHLLPEPNLASAPMNPGTDPKNAGASFPNFAQPVTTHNPTVETHGWPSSSIAKPEMVASCPIPGNESQAWGSAPSQQLEPNNQMLMPSQQPTYGHWGNTPSPSFSTGNPSGNFPTPGFSSVPPSEHWRPSVPGNQSNMQPPVPPNLPWGMGVTENPSAAPRMGPEHPSTGWGPMPGNPNMGWVGPVPGNANMNWGASGQGPAPGNANPGWVIPGQGPAPGNANPGWVAPGNANPGWVAPGQGPTPGNVNPGWIAPGPGPAPGNTNPGWIAPGPGPAPGNTNPGWVAPGQGPPPGNTNSGWIAPAQGPAPGNTNPGWVAPNGNQGRRGSEQNYNGDRYSSQRDRGSQGGDPGSGGGRPWNRQSSFGSGGGGGSSRALPRGQRVCTYYESGHCKKGASCDYLHP</sequence>
<feature type="compositionally biased region" description="Polar residues" evidence="6">
    <location>
        <begin position="1071"/>
        <end position="1094"/>
    </location>
</feature>
<feature type="compositionally biased region" description="Low complexity" evidence="6">
    <location>
        <begin position="1058"/>
        <end position="1069"/>
    </location>
</feature>
<dbReference type="CDD" id="cd00072">
    <property type="entry name" value="GYF"/>
    <property type="match status" value="1"/>
</dbReference>
<dbReference type="InterPro" id="IPR000571">
    <property type="entry name" value="Znf_CCCH"/>
</dbReference>
<feature type="domain" description="C3H1-type" evidence="7">
    <location>
        <begin position="1652"/>
        <end position="1677"/>
    </location>
</feature>
<evidence type="ECO:0000313" key="11">
    <source>
        <dbReference type="EMBL" id="KAK9286642.1"/>
    </source>
</evidence>
<dbReference type="InterPro" id="IPR019835">
    <property type="entry name" value="SWIB_domain"/>
</dbReference>
<reference evidence="11 12" key="1">
    <citation type="journal article" date="2024" name="Plant J.">
        <title>Genome sequences and population genomics reveal climatic adaptation and genomic divergence between two closely related sweetgum species.</title>
        <authorList>
            <person name="Xu W.Q."/>
            <person name="Ren C.Q."/>
            <person name="Zhang X.Y."/>
            <person name="Comes H.P."/>
            <person name="Liu X.H."/>
            <person name="Li Y.G."/>
            <person name="Kettle C.J."/>
            <person name="Jalonen R."/>
            <person name="Gaisberger H."/>
            <person name="Ma Y.Z."/>
            <person name="Qiu Y.X."/>
        </authorList>
    </citation>
    <scope>NUCLEOTIDE SEQUENCE [LARGE SCALE GENOMIC DNA]</scope>
    <source>
        <strain evidence="11">Hangzhou</strain>
    </source>
</reference>
<feature type="compositionally biased region" description="Polar residues" evidence="6">
    <location>
        <begin position="1015"/>
        <end position="1035"/>
    </location>
</feature>
<dbReference type="InterPro" id="IPR003169">
    <property type="entry name" value="GYF"/>
</dbReference>
<dbReference type="FunFam" id="3.30.40.10:FF:000303">
    <property type="entry name" value="Zinc finger CCCH domain-containing protein 19"/>
    <property type="match status" value="1"/>
</dbReference>
<dbReference type="SUPFAM" id="SSF159042">
    <property type="entry name" value="Plus3-like"/>
    <property type="match status" value="1"/>
</dbReference>
<dbReference type="Gene3D" id="3.30.40.10">
    <property type="entry name" value="Zinc/RING finger domain, C3HC4 (zinc finger)"/>
    <property type="match status" value="1"/>
</dbReference>
<evidence type="ECO:0000256" key="4">
    <source>
        <dbReference type="ARBA" id="ARBA00023125"/>
    </source>
</evidence>
<dbReference type="CDD" id="cd15568">
    <property type="entry name" value="PHD5_NSD"/>
    <property type="match status" value="1"/>
</dbReference>
<feature type="compositionally biased region" description="Polar residues" evidence="6">
    <location>
        <begin position="839"/>
        <end position="853"/>
    </location>
</feature>
<dbReference type="PANTHER" id="PTHR46695:SF5">
    <property type="entry name" value="RNA POLYMERASE-ASSOCIATED PROTEIN RTF1 HOMOLOG"/>
    <property type="match status" value="1"/>
</dbReference>
<feature type="region of interest" description="Disordered" evidence="6">
    <location>
        <begin position="778"/>
        <end position="877"/>
    </location>
</feature>
<dbReference type="Pfam" id="PF02201">
    <property type="entry name" value="SWIB"/>
    <property type="match status" value="1"/>
</dbReference>
<dbReference type="InterPro" id="IPR036128">
    <property type="entry name" value="Plus3-like_sf"/>
</dbReference>
<dbReference type="Proteomes" id="UP001415857">
    <property type="component" value="Unassembled WGS sequence"/>
</dbReference>
<dbReference type="PROSITE" id="PS50103">
    <property type="entry name" value="ZF_C3H1"/>
    <property type="match status" value="1"/>
</dbReference>
<evidence type="ECO:0000259" key="10">
    <source>
        <dbReference type="PROSITE" id="PS51925"/>
    </source>
</evidence>
<proteinExistence type="predicted"/>
<evidence type="ECO:0000313" key="12">
    <source>
        <dbReference type="Proteomes" id="UP001415857"/>
    </source>
</evidence>
<feature type="compositionally biased region" description="Low complexity" evidence="6">
    <location>
        <begin position="383"/>
        <end position="393"/>
    </location>
</feature>
<evidence type="ECO:0000259" key="7">
    <source>
        <dbReference type="PROSITE" id="PS50103"/>
    </source>
</evidence>
<feature type="compositionally biased region" description="Polar residues" evidence="6">
    <location>
        <begin position="449"/>
        <end position="463"/>
    </location>
</feature>
<keyword evidence="1 5" id="KW-0479">Metal-binding</keyword>
<dbReference type="FunFam" id="3.90.70.200:FF:000002">
    <property type="entry name" value="Zinc finger CCCH domain-containing protein 19"/>
    <property type="match status" value="1"/>
</dbReference>
<feature type="domain" description="Plus3" evidence="9">
    <location>
        <begin position="603"/>
        <end position="736"/>
    </location>
</feature>
<dbReference type="InterPro" id="IPR011011">
    <property type="entry name" value="Znf_FYVE_PHD"/>
</dbReference>
<evidence type="ECO:0000256" key="2">
    <source>
        <dbReference type="ARBA" id="ARBA00022771"/>
    </source>
</evidence>
<dbReference type="SUPFAM" id="SSF57903">
    <property type="entry name" value="FYVE/PHD zinc finger"/>
    <property type="match status" value="1"/>
</dbReference>
<keyword evidence="4" id="KW-0238">DNA-binding</keyword>
<dbReference type="SUPFAM" id="SSF55277">
    <property type="entry name" value="GYF domain"/>
    <property type="match status" value="1"/>
</dbReference>
<feature type="compositionally biased region" description="Acidic residues" evidence="6">
    <location>
        <begin position="135"/>
        <end position="175"/>
    </location>
</feature>
<dbReference type="InterPro" id="IPR001965">
    <property type="entry name" value="Znf_PHD"/>
</dbReference>
<feature type="domain" description="DM2" evidence="10">
    <location>
        <begin position="461"/>
        <end position="544"/>
    </location>
</feature>
<feature type="compositionally biased region" description="Basic residues" evidence="6">
    <location>
        <begin position="429"/>
        <end position="440"/>
    </location>
</feature>
<feature type="compositionally biased region" description="Polar residues" evidence="6">
    <location>
        <begin position="1585"/>
        <end position="1612"/>
    </location>
</feature>
<dbReference type="SMART" id="SM00719">
    <property type="entry name" value="Plus3"/>
    <property type="match status" value="1"/>
</dbReference>
<evidence type="ECO:0000259" key="9">
    <source>
        <dbReference type="PROSITE" id="PS51360"/>
    </source>
</evidence>
<feature type="compositionally biased region" description="Acidic residues" evidence="6">
    <location>
        <begin position="17"/>
        <end position="28"/>
    </location>
</feature>
<dbReference type="PROSITE" id="PS51925">
    <property type="entry name" value="SWIB_MDM2"/>
    <property type="match status" value="1"/>
</dbReference>
<dbReference type="Gene3D" id="3.90.70.200">
    <property type="entry name" value="Plus-3 domain"/>
    <property type="match status" value="1"/>
</dbReference>
<evidence type="ECO:0000256" key="6">
    <source>
        <dbReference type="SAM" id="MobiDB-lite"/>
    </source>
</evidence>
<feature type="compositionally biased region" description="Gly residues" evidence="6">
    <location>
        <begin position="1620"/>
        <end position="1631"/>
    </location>
</feature>
<feature type="compositionally biased region" description="Basic and acidic residues" evidence="6">
    <location>
        <begin position="778"/>
        <end position="793"/>
    </location>
</feature>
<accession>A0AAP0X1L9</accession>
<keyword evidence="12" id="KW-1185">Reference proteome</keyword>
<feature type="compositionally biased region" description="Polar residues" evidence="6">
    <location>
        <begin position="860"/>
        <end position="869"/>
    </location>
</feature>
<dbReference type="SUPFAM" id="SSF47592">
    <property type="entry name" value="SWIB/MDM2 domain"/>
    <property type="match status" value="1"/>
</dbReference>
<feature type="region of interest" description="Disordered" evidence="6">
    <location>
        <begin position="576"/>
        <end position="596"/>
    </location>
</feature>
<feature type="compositionally biased region" description="Basic residues" evidence="6">
    <location>
        <begin position="394"/>
        <end position="408"/>
    </location>
</feature>
<feature type="domain" description="GYF" evidence="8">
    <location>
        <begin position="952"/>
        <end position="1006"/>
    </location>
</feature>
<dbReference type="InterPro" id="IPR004343">
    <property type="entry name" value="Plus-3_dom"/>
</dbReference>
<feature type="compositionally biased region" description="Low complexity" evidence="6">
    <location>
        <begin position="1524"/>
        <end position="1559"/>
    </location>
</feature>
<dbReference type="PROSITE" id="PS01359">
    <property type="entry name" value="ZF_PHD_1"/>
    <property type="match status" value="1"/>
</dbReference>